<dbReference type="SUPFAM" id="SSF55729">
    <property type="entry name" value="Acyl-CoA N-acyltransferases (Nat)"/>
    <property type="match status" value="1"/>
</dbReference>
<sequence length="132" mass="15454">MVKRHMPLSSHHVGDKEYNEFIRAKEAIWSTHHFGPWAYLIDGTFIGWAGIQPDDADFELALVLHPDYWGYGRQIYNELIKFAFDELNLPSLVVYFPPTRTRIKALIRAGFKKDGETEFSGCRFIRYRLQAM</sequence>
<dbReference type="InterPro" id="IPR000182">
    <property type="entry name" value="GNAT_dom"/>
</dbReference>
<organism evidence="2 3">
    <name type="scientific">Legionella bononiensis</name>
    <dbReference type="NCBI Taxonomy" id="2793102"/>
    <lineage>
        <taxon>Bacteria</taxon>
        <taxon>Pseudomonadati</taxon>
        <taxon>Pseudomonadota</taxon>
        <taxon>Gammaproteobacteria</taxon>
        <taxon>Legionellales</taxon>
        <taxon>Legionellaceae</taxon>
        <taxon>Legionella</taxon>
    </lineage>
</organism>
<dbReference type="EMBL" id="JADWVN010000026">
    <property type="protein sequence ID" value="MBL7527760.1"/>
    <property type="molecule type" value="Genomic_DNA"/>
</dbReference>
<keyword evidence="3" id="KW-1185">Reference proteome</keyword>
<proteinExistence type="predicted"/>
<dbReference type="Proteomes" id="UP000809910">
    <property type="component" value="Unassembled WGS sequence"/>
</dbReference>
<feature type="domain" description="N-acetyltransferase" evidence="1">
    <location>
        <begin position="1"/>
        <end position="132"/>
    </location>
</feature>
<gene>
    <name evidence="2" type="ORF">I5282_14440</name>
</gene>
<reference evidence="2 3" key="1">
    <citation type="submission" date="2020-12" db="EMBL/GenBank/DDBJ databases">
        <title>WGS of Legionella: environmental sample.</title>
        <authorList>
            <person name="Cristino S."/>
            <person name="Girolamini L."/>
            <person name="Salaris S."/>
            <person name="Pascale M.R."/>
            <person name="Mazzotta M."/>
            <person name="Orsini M."/>
            <person name="Grottola A."/>
        </authorList>
    </citation>
    <scope>NUCLEOTIDE SEQUENCE [LARGE SCALE GENOMIC DNA]</scope>
    <source>
        <strain evidence="2 3">30cs62</strain>
    </source>
</reference>
<comment type="caution">
    <text evidence="2">The sequence shown here is derived from an EMBL/GenBank/DDBJ whole genome shotgun (WGS) entry which is preliminary data.</text>
</comment>
<dbReference type="PROSITE" id="PS51186">
    <property type="entry name" value="GNAT"/>
    <property type="match status" value="1"/>
</dbReference>
<dbReference type="InterPro" id="IPR016181">
    <property type="entry name" value="Acyl_CoA_acyltransferase"/>
</dbReference>
<accession>A0ABS1WEQ9</accession>
<evidence type="ECO:0000259" key="1">
    <source>
        <dbReference type="PROSITE" id="PS51186"/>
    </source>
</evidence>
<protein>
    <submittedName>
        <fullName evidence="2">GNAT family N-acetyltransferase</fullName>
    </submittedName>
</protein>
<evidence type="ECO:0000313" key="2">
    <source>
        <dbReference type="EMBL" id="MBL7527760.1"/>
    </source>
</evidence>
<name>A0ABS1WEQ9_9GAMM</name>
<dbReference type="Pfam" id="PF13302">
    <property type="entry name" value="Acetyltransf_3"/>
    <property type="match status" value="1"/>
</dbReference>
<evidence type="ECO:0000313" key="3">
    <source>
        <dbReference type="Proteomes" id="UP000809910"/>
    </source>
</evidence>
<dbReference type="Gene3D" id="3.40.630.30">
    <property type="match status" value="1"/>
</dbReference>